<evidence type="ECO:0000313" key="3">
    <source>
        <dbReference type="EMBL" id="POY71656.1"/>
    </source>
</evidence>
<name>A0A2S5B4G9_9BASI</name>
<feature type="coiled-coil region" evidence="1">
    <location>
        <begin position="78"/>
        <end position="105"/>
    </location>
</feature>
<protein>
    <submittedName>
        <fullName evidence="3">Uncharacterized protein</fullName>
    </submittedName>
</protein>
<comment type="caution">
    <text evidence="3">The sequence shown here is derived from an EMBL/GenBank/DDBJ whole genome shotgun (WGS) entry which is preliminary data.</text>
</comment>
<proteinExistence type="predicted"/>
<accession>A0A2S5B4G9</accession>
<keyword evidence="1" id="KW-0175">Coiled coil</keyword>
<reference evidence="3 4" key="1">
    <citation type="journal article" date="2018" name="Front. Microbiol.">
        <title>Prospects for Fungal Bioremediation of Acidic Radioactive Waste Sites: Characterization and Genome Sequence of Rhodotorula taiwanensis MD1149.</title>
        <authorList>
            <person name="Tkavc R."/>
            <person name="Matrosova V.Y."/>
            <person name="Grichenko O.E."/>
            <person name="Gostincar C."/>
            <person name="Volpe R.P."/>
            <person name="Klimenkova P."/>
            <person name="Gaidamakova E.K."/>
            <person name="Zhou C.E."/>
            <person name="Stewart B.J."/>
            <person name="Lyman M.G."/>
            <person name="Malfatti S.A."/>
            <person name="Rubinfeld B."/>
            <person name="Courtot M."/>
            <person name="Singh J."/>
            <person name="Dalgard C.L."/>
            <person name="Hamilton T."/>
            <person name="Frey K.G."/>
            <person name="Gunde-Cimerman N."/>
            <person name="Dugan L."/>
            <person name="Daly M.J."/>
        </authorList>
    </citation>
    <scope>NUCLEOTIDE SEQUENCE [LARGE SCALE GENOMIC DNA]</scope>
    <source>
        <strain evidence="3 4">MD1149</strain>
    </source>
</reference>
<evidence type="ECO:0000256" key="2">
    <source>
        <dbReference type="SAM" id="MobiDB-lite"/>
    </source>
</evidence>
<feature type="region of interest" description="Disordered" evidence="2">
    <location>
        <begin position="29"/>
        <end position="76"/>
    </location>
</feature>
<dbReference type="Proteomes" id="UP000237144">
    <property type="component" value="Unassembled WGS sequence"/>
</dbReference>
<dbReference type="EMBL" id="PJQD01000075">
    <property type="protein sequence ID" value="POY71656.1"/>
    <property type="molecule type" value="Genomic_DNA"/>
</dbReference>
<keyword evidence="4" id="KW-1185">Reference proteome</keyword>
<organism evidence="3 4">
    <name type="scientific">Rhodotorula taiwanensis</name>
    <dbReference type="NCBI Taxonomy" id="741276"/>
    <lineage>
        <taxon>Eukaryota</taxon>
        <taxon>Fungi</taxon>
        <taxon>Dikarya</taxon>
        <taxon>Basidiomycota</taxon>
        <taxon>Pucciniomycotina</taxon>
        <taxon>Microbotryomycetes</taxon>
        <taxon>Sporidiobolales</taxon>
        <taxon>Sporidiobolaceae</taxon>
        <taxon>Rhodotorula</taxon>
    </lineage>
</organism>
<sequence>MAPASSASSASEGADDSVYQAKLASSLAGLPVRQGQHQQAQQAQNGTETAHGNGTKDAAPLSDTLDLAQTSAPSQADLAAQKLEQKRLEHEKQRALQKKAFEEQE</sequence>
<evidence type="ECO:0000313" key="4">
    <source>
        <dbReference type="Proteomes" id="UP000237144"/>
    </source>
</evidence>
<gene>
    <name evidence="3" type="ORF">BMF94_5351</name>
</gene>
<feature type="compositionally biased region" description="Low complexity" evidence="2">
    <location>
        <begin position="34"/>
        <end position="44"/>
    </location>
</feature>
<dbReference type="STRING" id="741276.A0A2S5B4G9"/>
<evidence type="ECO:0000256" key="1">
    <source>
        <dbReference type="SAM" id="Coils"/>
    </source>
</evidence>
<dbReference type="AlphaFoldDB" id="A0A2S5B4G9"/>
<dbReference type="OrthoDB" id="668540at2759"/>